<evidence type="ECO:0000256" key="6">
    <source>
        <dbReference type="ARBA" id="ARBA00022842"/>
    </source>
</evidence>
<keyword evidence="8" id="KW-1185">Reference proteome</keyword>
<evidence type="ECO:0000256" key="2">
    <source>
        <dbReference type="ARBA" id="ARBA00022598"/>
    </source>
</evidence>
<evidence type="ECO:0000256" key="5">
    <source>
        <dbReference type="ARBA" id="ARBA00022840"/>
    </source>
</evidence>
<proteinExistence type="inferred from homology"/>
<dbReference type="InterPro" id="IPR001645">
    <property type="entry name" value="Folylpolyglutamate_synth"/>
</dbReference>
<dbReference type="GO" id="GO:0004326">
    <property type="term" value="F:tetrahydrofolylpolyglutamate synthase activity"/>
    <property type="evidence" value="ECO:0007669"/>
    <property type="project" value="InterPro"/>
</dbReference>
<dbReference type="GO" id="GO:0005739">
    <property type="term" value="C:mitochondrion"/>
    <property type="evidence" value="ECO:0007669"/>
    <property type="project" value="TreeGrafter"/>
</dbReference>
<keyword evidence="3" id="KW-0479">Metal-binding</keyword>
<dbReference type="FunCoup" id="A0A1V8T1I3">
    <property type="interactions" value="365"/>
</dbReference>
<dbReference type="GO" id="GO:0008841">
    <property type="term" value="F:dihydrofolate synthase activity"/>
    <property type="evidence" value="ECO:0007669"/>
    <property type="project" value="TreeGrafter"/>
</dbReference>
<keyword evidence="4" id="KW-0547">Nucleotide-binding</keyword>
<evidence type="ECO:0000256" key="3">
    <source>
        <dbReference type="ARBA" id="ARBA00022723"/>
    </source>
</evidence>
<dbReference type="InterPro" id="IPR036565">
    <property type="entry name" value="Mur-like_cat_sf"/>
</dbReference>
<dbReference type="SUPFAM" id="SSF53244">
    <property type="entry name" value="MurD-like peptide ligases, peptide-binding domain"/>
    <property type="match status" value="1"/>
</dbReference>
<keyword evidence="5" id="KW-0067">ATP-binding</keyword>
<dbReference type="OrthoDB" id="5212574at2759"/>
<evidence type="ECO:0000313" key="7">
    <source>
        <dbReference type="EMBL" id="OQO05266.1"/>
    </source>
</evidence>
<dbReference type="EMBL" id="NAJO01000019">
    <property type="protein sequence ID" value="OQO05266.1"/>
    <property type="molecule type" value="Genomic_DNA"/>
</dbReference>
<gene>
    <name evidence="7" type="ORF">B0A48_09033</name>
</gene>
<dbReference type="GO" id="GO:0046872">
    <property type="term" value="F:metal ion binding"/>
    <property type="evidence" value="ECO:0007669"/>
    <property type="project" value="UniProtKB-KW"/>
</dbReference>
<dbReference type="PANTHER" id="PTHR11136">
    <property type="entry name" value="FOLYLPOLYGLUTAMATE SYNTHASE-RELATED"/>
    <property type="match status" value="1"/>
</dbReference>
<protein>
    <recommendedName>
        <fullName evidence="9">Mur ligase central domain-containing protein</fullName>
    </recommendedName>
</protein>
<dbReference type="Gene3D" id="3.90.190.20">
    <property type="entry name" value="Mur ligase, C-terminal domain"/>
    <property type="match status" value="1"/>
</dbReference>
<dbReference type="InParanoid" id="A0A1V8T1I3"/>
<keyword evidence="2" id="KW-0436">Ligase</keyword>
<evidence type="ECO:0008006" key="9">
    <source>
        <dbReference type="Google" id="ProtNLM"/>
    </source>
</evidence>
<name>A0A1V8T1I3_9PEZI</name>
<evidence type="ECO:0000256" key="1">
    <source>
        <dbReference type="ARBA" id="ARBA00008276"/>
    </source>
</evidence>
<comment type="similarity">
    <text evidence="1">Belongs to the folylpolyglutamate synthase family.</text>
</comment>
<keyword evidence="6" id="KW-0460">Magnesium</keyword>
<dbReference type="PANTHER" id="PTHR11136:SF0">
    <property type="entry name" value="DIHYDROFOLATE SYNTHETASE-RELATED"/>
    <property type="match status" value="1"/>
</dbReference>
<dbReference type="Gene3D" id="3.40.1190.10">
    <property type="entry name" value="Mur-like, catalytic domain"/>
    <property type="match status" value="1"/>
</dbReference>
<evidence type="ECO:0000256" key="4">
    <source>
        <dbReference type="ARBA" id="ARBA00022741"/>
    </source>
</evidence>
<dbReference type="UniPathway" id="UPA00850"/>
<sequence length="482" mass="51047">MITPGLSRISRLLATTPLPWPAIHVAGTNGKGSVCTYISAMLDAYNASTYRTHLDQSRISHGRFTSPHLIDRWDCITIDGLVVDDGEYKRIESKLKGQNAGGGIGASEFEVLTATAFKLFTQAKVDVAVVEVGMGGRLDATNILGQPVDASVLSPGTGAPTRAKPLITTLASISLDHQEWLGDSLAAIAREKAGIMKKGVPVVYGDSVQEEVAEVFEAIADEVGADVTSSQCEFETIDVGLPVHFSASRTASGDTASTDHDFPVSLGTHERANAVLAFRSTCLALQKLKRIPKSSAPPSASELVPHYSNLIRSLLAVPANVTTPGRSQMLSLSALTGRVEAVLLDGAHNAEAALALRETIETRFPDAKRRTWVLAASSTKDVAALIMGFGVKTKDHVLTVEFGEVDGMPWVKAMSAEKVLQAVRQVTNRNDTESGQRQSLGADVESGLIAACQASNGGPVIIAGSLYLVGDVLRLVRRAEKG</sequence>
<comment type="caution">
    <text evidence="7">The sequence shown here is derived from an EMBL/GenBank/DDBJ whole genome shotgun (WGS) entry which is preliminary data.</text>
</comment>
<reference evidence="8" key="1">
    <citation type="submission" date="2017-03" db="EMBL/GenBank/DDBJ databases">
        <title>Genomes of endolithic fungi from Antarctica.</title>
        <authorList>
            <person name="Coleine C."/>
            <person name="Masonjones S."/>
            <person name="Stajich J.E."/>
        </authorList>
    </citation>
    <scope>NUCLEOTIDE SEQUENCE [LARGE SCALE GENOMIC DNA]</scope>
    <source>
        <strain evidence="8">CCFEE 5527</strain>
    </source>
</reference>
<dbReference type="SUPFAM" id="SSF53623">
    <property type="entry name" value="MurD-like peptide ligases, catalytic domain"/>
    <property type="match status" value="1"/>
</dbReference>
<evidence type="ECO:0000313" key="8">
    <source>
        <dbReference type="Proteomes" id="UP000192596"/>
    </source>
</evidence>
<dbReference type="GO" id="GO:0005829">
    <property type="term" value="C:cytosol"/>
    <property type="evidence" value="ECO:0007669"/>
    <property type="project" value="TreeGrafter"/>
</dbReference>
<dbReference type="Proteomes" id="UP000192596">
    <property type="component" value="Unassembled WGS sequence"/>
</dbReference>
<dbReference type="InterPro" id="IPR018109">
    <property type="entry name" value="Folylpolyglutamate_synth_CS"/>
</dbReference>
<dbReference type="InterPro" id="IPR036615">
    <property type="entry name" value="Mur_ligase_C_dom_sf"/>
</dbReference>
<dbReference type="STRING" id="1507870.A0A1V8T1I3"/>
<dbReference type="AlphaFoldDB" id="A0A1V8T1I3"/>
<accession>A0A1V8T1I3</accession>
<organism evidence="7 8">
    <name type="scientific">Cryoendolithus antarcticus</name>
    <dbReference type="NCBI Taxonomy" id="1507870"/>
    <lineage>
        <taxon>Eukaryota</taxon>
        <taxon>Fungi</taxon>
        <taxon>Dikarya</taxon>
        <taxon>Ascomycota</taxon>
        <taxon>Pezizomycotina</taxon>
        <taxon>Dothideomycetes</taxon>
        <taxon>Dothideomycetidae</taxon>
        <taxon>Cladosporiales</taxon>
        <taxon>Cladosporiaceae</taxon>
        <taxon>Cryoendolithus</taxon>
    </lineage>
</organism>
<dbReference type="GO" id="GO:0005524">
    <property type="term" value="F:ATP binding"/>
    <property type="evidence" value="ECO:0007669"/>
    <property type="project" value="UniProtKB-KW"/>
</dbReference>
<dbReference type="PROSITE" id="PS01012">
    <property type="entry name" value="FOLYLPOLYGLU_SYNT_2"/>
    <property type="match status" value="1"/>
</dbReference>